<evidence type="ECO:0000256" key="1">
    <source>
        <dbReference type="ARBA" id="ARBA00003689"/>
    </source>
</evidence>
<dbReference type="SMART" id="SM00247">
    <property type="entry name" value="XTALbg"/>
    <property type="match status" value="6"/>
</dbReference>
<feature type="domain" description="Beta/gamma crystallin 'Greek key'" evidence="5">
    <location>
        <begin position="35"/>
        <end position="77"/>
    </location>
</feature>
<keyword evidence="7" id="KW-1185">Reference proteome</keyword>
<dbReference type="InterPro" id="IPR011024">
    <property type="entry name" value="G_crystallin-like"/>
</dbReference>
<dbReference type="SUPFAM" id="SSF49695">
    <property type="entry name" value="gamma-Crystallin-like"/>
    <property type="match status" value="3"/>
</dbReference>
<protein>
    <recommendedName>
        <fullName evidence="5">Beta/gamma crystallin 'Greek key' domain-containing protein</fullName>
    </recommendedName>
</protein>
<dbReference type="InterPro" id="IPR050252">
    <property type="entry name" value="Beta/Gamma-Crystallin"/>
</dbReference>
<dbReference type="PANTHER" id="PTHR11818">
    <property type="entry name" value="BETA/GAMMA CRYSTALLIN"/>
    <property type="match status" value="1"/>
</dbReference>
<dbReference type="PROSITE" id="PS50915">
    <property type="entry name" value="CRYSTALLIN_BETA_GAMMA"/>
    <property type="match status" value="11"/>
</dbReference>
<dbReference type="EMBL" id="AFYH01055925">
    <property type="status" value="NOT_ANNOTATED_CDS"/>
    <property type="molecule type" value="Genomic_DNA"/>
</dbReference>
<dbReference type="InParanoid" id="H3B5N0"/>
<accession>H3B5N0</accession>
<evidence type="ECO:0000256" key="2">
    <source>
        <dbReference type="ARBA" id="ARBA00009646"/>
    </source>
</evidence>
<feature type="domain" description="Beta/gamma crystallin 'Greek key'" evidence="5">
    <location>
        <begin position="497"/>
        <end position="514"/>
    </location>
</feature>
<dbReference type="Ensembl" id="ENSLACT00000017327.1">
    <property type="protein sequence ID" value="ENSLACP00000017201.1"/>
    <property type="gene ID" value="ENSLACG00000015153.1"/>
</dbReference>
<dbReference type="PRINTS" id="PR01367">
    <property type="entry name" value="BGCRYSTALLIN"/>
</dbReference>
<evidence type="ECO:0000256" key="3">
    <source>
        <dbReference type="ARBA" id="ARBA00022613"/>
    </source>
</evidence>
<sequence length="514" mass="62360">YEDRNFQGRNYECSSDCADLHSYFSRCNSIRVDGGCWVAYERPNYMGYQYVLTRGEYPDYQRWMGFNDCIRSCRMYTYKQDREGSYRMKIYERPDYGGQMMEFTDDCENLHDRFRYREIHSCNVMDGYWTFYEHPSYKGRQYFLRPGEYRRFGDWGATCAGIGSFRRVCHICQRKRESTGESSLKIIFYEDRNFQGRYYECSGDCADLHSYFSRCNSIRVENGCWMVYEHPNYMGYQYYMCRGEYPDYQRWMGFNDCVRSCRMIRPTRGGAYKMRVYERPEFQGSMMEFMDDCENVHDRFHHQEIHSCNVMDGYWMFYEHPSYKGRQYFLRPGEYRRFSDWGAMSPMVGSFRRRHLVSILQHNKLRVSEITFYEDRNFQGRHYECSSDCADLHSYVSRCNSIRVDGGCWVLYERPNYVGYQYVLTRGEYPDYQRWMGFNDCIRSCRMIPPYSGSSYKIKIYDRADFGGQMMEFMEDCPSVYDHFHSRDIHSCHVTDGYWTLYEHPSYRGRQYFL</sequence>
<dbReference type="GO" id="GO:0005212">
    <property type="term" value="F:structural constituent of eye lens"/>
    <property type="evidence" value="ECO:0007669"/>
    <property type="project" value="UniProtKB-KW"/>
</dbReference>
<dbReference type="Gene3D" id="2.60.20.10">
    <property type="entry name" value="Crystallins"/>
    <property type="match status" value="6"/>
</dbReference>
<dbReference type="FunFam" id="2.60.20.10:FF:000003">
    <property type="entry name" value="Crystallin gamma S"/>
    <property type="match status" value="3"/>
</dbReference>
<evidence type="ECO:0000313" key="6">
    <source>
        <dbReference type="Ensembl" id="ENSLACP00000017201.1"/>
    </source>
</evidence>
<dbReference type="EMBL" id="AFYH01055931">
    <property type="status" value="NOT_ANNOTATED_CDS"/>
    <property type="molecule type" value="Genomic_DNA"/>
</dbReference>
<dbReference type="PANTHER" id="PTHR11818:SF129">
    <property type="entry name" value="CRYSTALLIN, GAMMA M6-RELATED"/>
    <property type="match status" value="1"/>
</dbReference>
<dbReference type="EMBL" id="AFYH01055926">
    <property type="status" value="NOT_ANNOTATED_CDS"/>
    <property type="molecule type" value="Genomic_DNA"/>
</dbReference>
<dbReference type="InterPro" id="IPR001064">
    <property type="entry name" value="Beta/gamma_crystallin"/>
</dbReference>
<dbReference type="Proteomes" id="UP000008672">
    <property type="component" value="Unassembled WGS sequence"/>
</dbReference>
<keyword evidence="4" id="KW-0677">Repeat</keyword>
<evidence type="ECO:0000313" key="7">
    <source>
        <dbReference type="Proteomes" id="UP000008672"/>
    </source>
</evidence>
<feature type="domain" description="Beta/gamma crystallin 'Greek key'" evidence="5">
    <location>
        <begin position="313"/>
        <end position="355"/>
    </location>
</feature>
<feature type="domain" description="Beta/gamma crystallin 'Greek key'" evidence="5">
    <location>
        <begin position="368"/>
        <end position="406"/>
    </location>
</feature>
<feature type="domain" description="Beta/gamma crystallin 'Greek key'" evidence="5">
    <location>
        <begin position="407"/>
        <end position="449"/>
    </location>
</feature>
<comment type="similarity">
    <text evidence="2">Belongs to the beta/gamma-crystallin family.</text>
</comment>
<dbReference type="EMBL" id="AFYH01055930">
    <property type="status" value="NOT_ANNOTATED_CDS"/>
    <property type="molecule type" value="Genomic_DNA"/>
</dbReference>
<name>H3B5N0_LATCH</name>
<dbReference type="GeneTree" id="ENSGT00940000162667"/>
<feature type="domain" description="Beta/gamma crystallin 'Greek key'" evidence="5">
    <location>
        <begin position="223"/>
        <end position="265"/>
    </location>
</feature>
<evidence type="ECO:0000256" key="4">
    <source>
        <dbReference type="ARBA" id="ARBA00022737"/>
    </source>
</evidence>
<dbReference type="AlphaFoldDB" id="H3B5N0"/>
<reference evidence="7" key="1">
    <citation type="submission" date="2011-08" db="EMBL/GenBank/DDBJ databases">
        <title>The draft genome of Latimeria chalumnae.</title>
        <authorList>
            <person name="Di Palma F."/>
            <person name="Alfoldi J."/>
            <person name="Johnson J."/>
            <person name="Berlin A."/>
            <person name="Gnerre S."/>
            <person name="Jaffe D."/>
            <person name="MacCallum I."/>
            <person name="Young S."/>
            <person name="Walker B.J."/>
            <person name="Lander E."/>
            <person name="Lindblad-Toh K."/>
        </authorList>
    </citation>
    <scope>NUCLEOTIDE SEQUENCE [LARGE SCALE GENOMIC DNA]</scope>
    <source>
        <strain evidence="7">Wild caught</strain>
    </source>
</reference>
<evidence type="ECO:0000259" key="5">
    <source>
        <dbReference type="PROSITE" id="PS50915"/>
    </source>
</evidence>
<dbReference type="EMBL" id="AFYH01055932">
    <property type="status" value="NOT_ANNOTATED_CDS"/>
    <property type="molecule type" value="Genomic_DNA"/>
</dbReference>
<dbReference type="Pfam" id="PF00030">
    <property type="entry name" value="Crystall"/>
    <property type="match status" value="6"/>
</dbReference>
<proteinExistence type="inferred from homology"/>
<dbReference type="GO" id="GO:0007601">
    <property type="term" value="P:visual perception"/>
    <property type="evidence" value="ECO:0007669"/>
    <property type="project" value="TreeGrafter"/>
</dbReference>
<dbReference type="GO" id="GO:0002088">
    <property type="term" value="P:lens development in camera-type eye"/>
    <property type="evidence" value="ECO:0007669"/>
    <property type="project" value="TreeGrafter"/>
</dbReference>
<dbReference type="EMBL" id="AFYH01055929">
    <property type="status" value="NOT_ANNOTATED_CDS"/>
    <property type="molecule type" value="Genomic_DNA"/>
</dbReference>
<keyword evidence="3" id="KW-0273">Eye lens protein</keyword>
<feature type="domain" description="Beta/gamma crystallin 'Greek key'" evidence="5">
    <location>
        <begin position="1"/>
        <end position="34"/>
    </location>
</feature>
<organism evidence="6 7">
    <name type="scientific">Latimeria chalumnae</name>
    <name type="common">Coelacanth</name>
    <dbReference type="NCBI Taxonomy" id="7897"/>
    <lineage>
        <taxon>Eukaryota</taxon>
        <taxon>Metazoa</taxon>
        <taxon>Chordata</taxon>
        <taxon>Craniata</taxon>
        <taxon>Vertebrata</taxon>
        <taxon>Euteleostomi</taxon>
        <taxon>Coelacanthiformes</taxon>
        <taxon>Coelacanthidae</taxon>
        <taxon>Latimeria</taxon>
    </lineage>
</organism>
<feature type="domain" description="Beta/gamma crystallin 'Greek key'" evidence="5">
    <location>
        <begin position="184"/>
        <end position="222"/>
    </location>
</feature>
<dbReference type="FunFam" id="2.60.20.10:FF:000001">
    <property type="entry name" value="Crystallin gamma S"/>
    <property type="match status" value="3"/>
</dbReference>
<dbReference type="EMBL" id="AFYH01055927">
    <property type="status" value="NOT_ANNOTATED_CDS"/>
    <property type="molecule type" value="Genomic_DNA"/>
</dbReference>
<dbReference type="EMBL" id="AFYH01055924">
    <property type="status" value="NOT_ANNOTATED_CDS"/>
    <property type="molecule type" value="Genomic_DNA"/>
</dbReference>
<dbReference type="HOGENOM" id="CLU_531633_0_0_1"/>
<comment type="function">
    <text evidence="1">Crystallins are the dominant structural components of the vertebrate eye lens.</text>
</comment>
<feature type="domain" description="Beta/gamma crystallin 'Greek key'" evidence="5">
    <location>
        <begin position="86"/>
        <end position="126"/>
    </location>
</feature>
<reference evidence="6" key="2">
    <citation type="submission" date="2025-08" db="UniProtKB">
        <authorList>
            <consortium name="Ensembl"/>
        </authorList>
    </citation>
    <scope>IDENTIFICATION</scope>
</reference>
<dbReference type="EMBL" id="AFYH01055928">
    <property type="status" value="NOT_ANNOTATED_CDS"/>
    <property type="molecule type" value="Genomic_DNA"/>
</dbReference>
<reference evidence="6" key="3">
    <citation type="submission" date="2025-09" db="UniProtKB">
        <authorList>
            <consortium name="Ensembl"/>
        </authorList>
    </citation>
    <scope>IDENTIFICATION</scope>
</reference>
<feature type="domain" description="Beta/gamma crystallin 'Greek key'" evidence="5">
    <location>
        <begin position="127"/>
        <end position="169"/>
    </location>
</feature>
<dbReference type="OMA" id="ICTRKEN"/>
<feature type="domain" description="Beta/gamma crystallin 'Greek key'" evidence="5">
    <location>
        <begin position="272"/>
        <end position="312"/>
    </location>
</feature>